<feature type="transmembrane region" description="Helical" evidence="1">
    <location>
        <begin position="20"/>
        <end position="37"/>
    </location>
</feature>
<dbReference type="InterPro" id="IPR012902">
    <property type="entry name" value="N_methyl_site"/>
</dbReference>
<dbReference type="NCBIfam" id="TIGR02532">
    <property type="entry name" value="IV_pilin_GFxxxE"/>
    <property type="match status" value="1"/>
</dbReference>
<reference evidence="2 3" key="1">
    <citation type="submission" date="2020-08" db="EMBL/GenBank/DDBJ databases">
        <title>Genomic Encyclopedia of Type Strains, Phase IV (KMG-IV): sequencing the most valuable type-strain genomes for metagenomic binning, comparative biology and taxonomic classification.</title>
        <authorList>
            <person name="Goeker M."/>
        </authorList>
    </citation>
    <scope>NUCLEOTIDE SEQUENCE [LARGE SCALE GENOMIC DNA]</scope>
    <source>
        <strain evidence="2 3">DSM 12252</strain>
    </source>
</reference>
<accession>A0A7W7YDZ7</accession>
<dbReference type="Pfam" id="PF07963">
    <property type="entry name" value="N_methyl"/>
    <property type="match status" value="1"/>
</dbReference>
<evidence type="ECO:0000256" key="1">
    <source>
        <dbReference type="SAM" id="Phobius"/>
    </source>
</evidence>
<sequence>MKLFRRMHWITRQNERLRHLDIMVIINVLLTRPLRLIPTKHHAPGFSLFEMLVVIAVVGILCGVALNWYGGNLRAGVERVGHQRNAQEIVSMGVCATMSGADFVVKGDKLATSLNLIVGVTGRQGAWKGQIFRLGGLKPADLPGAMPFVKFESGLLLYDPSGLQPSS</sequence>
<dbReference type="AlphaFoldDB" id="A0A7W7YDZ7"/>
<feature type="transmembrane region" description="Helical" evidence="1">
    <location>
        <begin position="49"/>
        <end position="69"/>
    </location>
</feature>
<organism evidence="2 3">
    <name type="scientific">Prosthecobacter vanneervenii</name>
    <dbReference type="NCBI Taxonomy" id="48466"/>
    <lineage>
        <taxon>Bacteria</taxon>
        <taxon>Pseudomonadati</taxon>
        <taxon>Verrucomicrobiota</taxon>
        <taxon>Verrucomicrobiia</taxon>
        <taxon>Verrucomicrobiales</taxon>
        <taxon>Verrucomicrobiaceae</taxon>
        <taxon>Prosthecobacter</taxon>
    </lineage>
</organism>
<comment type="caution">
    <text evidence="2">The sequence shown here is derived from an EMBL/GenBank/DDBJ whole genome shotgun (WGS) entry which is preliminary data.</text>
</comment>
<dbReference type="EMBL" id="JACHIG010000009">
    <property type="protein sequence ID" value="MBB5034426.1"/>
    <property type="molecule type" value="Genomic_DNA"/>
</dbReference>
<dbReference type="Proteomes" id="UP000590740">
    <property type="component" value="Unassembled WGS sequence"/>
</dbReference>
<name>A0A7W7YDZ7_9BACT</name>
<keyword evidence="3" id="KW-1185">Reference proteome</keyword>
<keyword evidence="1" id="KW-1133">Transmembrane helix</keyword>
<evidence type="ECO:0000313" key="3">
    <source>
        <dbReference type="Proteomes" id="UP000590740"/>
    </source>
</evidence>
<dbReference type="RefSeq" id="WP_221306224.1">
    <property type="nucleotide sequence ID" value="NZ_JACHIG010000009.1"/>
</dbReference>
<protein>
    <submittedName>
        <fullName evidence="2">Prepilin-type N-terminal cleavage/methylation domain-containing protein</fullName>
    </submittedName>
</protein>
<proteinExistence type="predicted"/>
<keyword evidence="1" id="KW-0812">Transmembrane</keyword>
<evidence type="ECO:0000313" key="2">
    <source>
        <dbReference type="EMBL" id="MBB5034426.1"/>
    </source>
</evidence>
<dbReference type="SUPFAM" id="SSF54523">
    <property type="entry name" value="Pili subunits"/>
    <property type="match status" value="1"/>
</dbReference>
<gene>
    <name evidence="2" type="ORF">HNQ65_004020</name>
</gene>
<keyword evidence="1" id="KW-0472">Membrane</keyword>
<dbReference type="InterPro" id="IPR045584">
    <property type="entry name" value="Pilin-like"/>
</dbReference>